<gene>
    <name evidence="2" type="ORF">GOP47_0009996</name>
</gene>
<protein>
    <recommendedName>
        <fullName evidence="1">FHA domain-containing protein</fullName>
    </recommendedName>
</protein>
<dbReference type="SMART" id="SM00240">
    <property type="entry name" value="FHA"/>
    <property type="match status" value="1"/>
</dbReference>
<dbReference type="InterPro" id="IPR000253">
    <property type="entry name" value="FHA_dom"/>
</dbReference>
<evidence type="ECO:0000313" key="3">
    <source>
        <dbReference type="Proteomes" id="UP000886520"/>
    </source>
</evidence>
<reference evidence="2" key="1">
    <citation type="submission" date="2021-01" db="EMBL/GenBank/DDBJ databases">
        <title>Adiantum capillus-veneris genome.</title>
        <authorList>
            <person name="Fang Y."/>
            <person name="Liao Q."/>
        </authorList>
    </citation>
    <scope>NUCLEOTIDE SEQUENCE</scope>
    <source>
        <strain evidence="2">H3</strain>
        <tissue evidence="2">Leaf</tissue>
    </source>
</reference>
<comment type="caution">
    <text evidence="2">The sequence shown here is derived from an EMBL/GenBank/DDBJ whole genome shotgun (WGS) entry which is preliminary data.</text>
</comment>
<keyword evidence="3" id="KW-1185">Reference proteome</keyword>
<dbReference type="OrthoDB" id="687730at2759"/>
<name>A0A9D4UY29_ADICA</name>
<dbReference type="Gene3D" id="2.60.200.20">
    <property type="match status" value="1"/>
</dbReference>
<proteinExistence type="predicted"/>
<evidence type="ECO:0000313" key="2">
    <source>
        <dbReference type="EMBL" id="KAI5075920.1"/>
    </source>
</evidence>
<dbReference type="PANTHER" id="PTHR23308">
    <property type="entry name" value="NUCLEAR INHIBITOR OF PROTEIN PHOSPHATASE-1"/>
    <property type="match status" value="1"/>
</dbReference>
<dbReference type="PROSITE" id="PS50006">
    <property type="entry name" value="FHA_DOMAIN"/>
    <property type="match status" value="1"/>
</dbReference>
<feature type="non-terminal residue" evidence="2">
    <location>
        <position position="1"/>
    </location>
</feature>
<dbReference type="AlphaFoldDB" id="A0A9D4UY29"/>
<sequence length="221" mass="24336">RPSNFEPATMTKPSLFLSIERGPKSGSRVHCKPASIATVGRARANTIQISKDFGISQKHVCLQWRDDAQNVGWMAMDMGSSNGTIINDQQAAPHEWIALQNGDLIKIGAITTIRVEIDGVSDDDFQVAPSKRKERSARACAAAKSHVKAMPEEDPGKVVCKPEIGSSTSAPADIDLNMTVEQWFQHMMEEGPKYLHKVSEAMIQDILLESKHFDEYVMSLG</sequence>
<dbReference type="EMBL" id="JABFUD020000009">
    <property type="protein sequence ID" value="KAI5075920.1"/>
    <property type="molecule type" value="Genomic_DNA"/>
</dbReference>
<dbReference type="Proteomes" id="UP000886520">
    <property type="component" value="Chromosome 9"/>
</dbReference>
<dbReference type="CDD" id="cd00060">
    <property type="entry name" value="FHA"/>
    <property type="match status" value="1"/>
</dbReference>
<dbReference type="SUPFAM" id="SSF49879">
    <property type="entry name" value="SMAD/FHA domain"/>
    <property type="match status" value="1"/>
</dbReference>
<accession>A0A9D4UY29</accession>
<dbReference type="InterPro" id="IPR008984">
    <property type="entry name" value="SMAD_FHA_dom_sf"/>
</dbReference>
<organism evidence="2 3">
    <name type="scientific">Adiantum capillus-veneris</name>
    <name type="common">Maidenhair fern</name>
    <dbReference type="NCBI Taxonomy" id="13818"/>
    <lineage>
        <taxon>Eukaryota</taxon>
        <taxon>Viridiplantae</taxon>
        <taxon>Streptophyta</taxon>
        <taxon>Embryophyta</taxon>
        <taxon>Tracheophyta</taxon>
        <taxon>Polypodiopsida</taxon>
        <taxon>Polypodiidae</taxon>
        <taxon>Polypodiales</taxon>
        <taxon>Pteridineae</taxon>
        <taxon>Pteridaceae</taxon>
        <taxon>Vittarioideae</taxon>
        <taxon>Adiantum</taxon>
    </lineage>
</organism>
<evidence type="ECO:0000259" key="1">
    <source>
        <dbReference type="PROSITE" id="PS50006"/>
    </source>
</evidence>
<dbReference type="Pfam" id="PF00498">
    <property type="entry name" value="FHA"/>
    <property type="match status" value="1"/>
</dbReference>
<dbReference type="InterPro" id="IPR050923">
    <property type="entry name" value="Cell_Proc_Reg/RNA_Proc"/>
</dbReference>
<feature type="domain" description="FHA" evidence="1">
    <location>
        <begin position="37"/>
        <end position="91"/>
    </location>
</feature>